<evidence type="ECO:0000313" key="1">
    <source>
        <dbReference type="EMBL" id="MDR7212058.1"/>
    </source>
</evidence>
<comment type="caution">
    <text evidence="1">The sequence shown here is derived from an EMBL/GenBank/DDBJ whole genome shotgun (WGS) entry which is preliminary data.</text>
</comment>
<dbReference type="RefSeq" id="WP_310283486.1">
    <property type="nucleotide sequence ID" value="NZ_JAVDWQ010000018.1"/>
</dbReference>
<protein>
    <submittedName>
        <fullName evidence="1">Uncharacterized protein</fullName>
    </submittedName>
</protein>
<reference evidence="1 2" key="1">
    <citation type="submission" date="2023-07" db="EMBL/GenBank/DDBJ databases">
        <title>Sorghum-associated microbial communities from plants grown in Nebraska, USA.</title>
        <authorList>
            <person name="Schachtman D."/>
        </authorList>
    </citation>
    <scope>NUCLEOTIDE SEQUENCE [LARGE SCALE GENOMIC DNA]</scope>
    <source>
        <strain evidence="1 2">4129</strain>
    </source>
</reference>
<dbReference type="Proteomes" id="UP001269081">
    <property type="component" value="Unassembled WGS sequence"/>
</dbReference>
<dbReference type="EMBL" id="JAVDWQ010000018">
    <property type="protein sequence ID" value="MDR7212058.1"/>
    <property type="molecule type" value="Genomic_DNA"/>
</dbReference>
<gene>
    <name evidence="1" type="ORF">J2W48_004015</name>
</gene>
<accession>A0ABU1YD71</accession>
<proteinExistence type="predicted"/>
<evidence type="ECO:0000313" key="2">
    <source>
        <dbReference type="Proteomes" id="UP001269081"/>
    </source>
</evidence>
<keyword evidence="2" id="KW-1185">Reference proteome</keyword>
<name>A0ABU1YD71_9FLAO</name>
<organism evidence="1 2">
    <name type="scientific">Flavobacterium piscis</name>
    <dbReference type="NCBI Taxonomy" id="1114874"/>
    <lineage>
        <taxon>Bacteria</taxon>
        <taxon>Pseudomonadati</taxon>
        <taxon>Bacteroidota</taxon>
        <taxon>Flavobacteriia</taxon>
        <taxon>Flavobacteriales</taxon>
        <taxon>Flavobacteriaceae</taxon>
        <taxon>Flavobacterium</taxon>
    </lineage>
</organism>
<sequence>MIEAYKKNLFIEFSGWFTKLADLAENNEDNSSLPKLELLLHTGNIIRGSIIGYDKTGQEKLLMVLGISDSYSKSEITLVHASQIAALTLIDANNYLKTFAALEIHPVVSVLELKRTAKKIEEDLEKSTGEKINLVLETDNYPEKDRSFVFETIKILPSIFESLIEDELGKKSVVENIKNIKISLTENNNITLNNKELHIEKSSISEFPNKEKERIKKEIESVL</sequence>